<organism evidence="2">
    <name type="scientific">Fusarium oxysporum (strain Fo5176)</name>
    <name type="common">Fusarium vascular wilt</name>
    <dbReference type="NCBI Taxonomy" id="660025"/>
    <lineage>
        <taxon>Eukaryota</taxon>
        <taxon>Fungi</taxon>
        <taxon>Dikarya</taxon>
        <taxon>Ascomycota</taxon>
        <taxon>Pezizomycotina</taxon>
        <taxon>Sordariomycetes</taxon>
        <taxon>Hypocreomycetidae</taxon>
        <taxon>Hypocreales</taxon>
        <taxon>Nectriaceae</taxon>
        <taxon>Fusarium</taxon>
        <taxon>Fusarium oxysporum species complex</taxon>
    </lineage>
</organism>
<gene>
    <name evidence="2" type="ORF">FOXB_17499</name>
</gene>
<dbReference type="STRING" id="660025.F9GFR5"/>
<evidence type="ECO:0000313" key="2">
    <source>
        <dbReference type="EMBL" id="EGU71989.1"/>
    </source>
</evidence>
<reference evidence="2" key="1">
    <citation type="journal article" date="2012" name="Mol. Plant Microbe Interact.">
        <title>A highly conserved effector in Fusarium oxysporum is required for full virulence on Arabidopsis.</title>
        <authorList>
            <person name="Thatcher L.F."/>
            <person name="Gardiner D.M."/>
            <person name="Kazan K."/>
            <person name="Manners J."/>
        </authorList>
    </citation>
    <scope>NUCLEOTIDE SEQUENCE [LARGE SCALE GENOMIC DNA]</scope>
    <source>
        <strain evidence="2">Fo5176</strain>
    </source>
</reference>
<name>F9GFR5_FUSOF</name>
<feature type="coiled-coil region" evidence="1">
    <location>
        <begin position="199"/>
        <end position="229"/>
    </location>
</feature>
<accession>F9GFR5</accession>
<evidence type="ECO:0000256" key="1">
    <source>
        <dbReference type="SAM" id="Coils"/>
    </source>
</evidence>
<dbReference type="AlphaFoldDB" id="F9GFR5"/>
<keyword evidence="1" id="KW-0175">Coiled coil</keyword>
<proteinExistence type="predicted"/>
<sequence length="239" mass="26739">MTSDAPAADMCQCARAKGEYGTEGELAATVICPDCHLEQSTFPEPDNAEQPDLISERDVYIAFTGSSSLLKIAEKHPNDQSIQKAVKKREKSHQGVKDLINNYGMSNVVTTIRVLLDDHVFTCTDAARHRFPNLFPEEQESQALGSEYSPSKEIADGFEAAEEFVQLLGTPMYQSAITPLQQQIKTGILTANRSSASIQKEVDRKFAEIEAEREKLKRQEEEIKWYQNENLKEETPVGI</sequence>
<protein>
    <submittedName>
        <fullName evidence="2">Uncharacterized protein</fullName>
    </submittedName>
</protein>
<dbReference type="OrthoDB" id="5324651at2759"/>
<comment type="caution">
    <text evidence="2">The sequence shown here is derived from an EMBL/GenBank/DDBJ whole genome shotgun (WGS) entry which is preliminary data.</text>
</comment>
<dbReference type="EMBL" id="AFQF01007249">
    <property type="protein sequence ID" value="EGU71989.1"/>
    <property type="molecule type" value="Genomic_DNA"/>
</dbReference>